<evidence type="ECO:0000256" key="1">
    <source>
        <dbReference type="SAM" id="Phobius"/>
    </source>
</evidence>
<evidence type="ECO:0000313" key="3">
    <source>
        <dbReference type="Proteomes" id="UP000218689"/>
    </source>
</evidence>
<keyword evidence="1" id="KW-1133">Transmembrane helix</keyword>
<reference evidence="3" key="1">
    <citation type="submission" date="2017-08" db="EMBL/GenBank/DDBJ databases">
        <title>Draft genome sequence of Lactococcus sp. strain Rs-Y01, isolated from the gut of the lower termite Reticulitermes speratus.</title>
        <authorList>
            <person name="Ohkuma M."/>
            <person name="Yuki M."/>
        </authorList>
    </citation>
    <scope>NUCLEOTIDE SEQUENCE [LARGE SCALE GENOMIC DNA]</scope>
    <source>
        <strain evidence="3">Rs-Y01</strain>
    </source>
</reference>
<evidence type="ECO:0000313" key="2">
    <source>
        <dbReference type="EMBL" id="GAX48220.1"/>
    </source>
</evidence>
<gene>
    <name evidence="2" type="ORF">RsY01_1835</name>
</gene>
<dbReference type="Proteomes" id="UP000218689">
    <property type="component" value="Unassembled WGS sequence"/>
</dbReference>
<feature type="transmembrane region" description="Helical" evidence="1">
    <location>
        <begin position="158"/>
        <end position="182"/>
    </location>
</feature>
<accession>A0A224XAC8</accession>
<protein>
    <recommendedName>
        <fullName evidence="4">TraX protein</fullName>
    </recommendedName>
</protein>
<dbReference type="InterPro" id="IPR008875">
    <property type="entry name" value="TraX"/>
</dbReference>
<organism evidence="2 3">
    <name type="scientific">Pseudolactococcus reticulitermitis</name>
    <dbReference type="NCBI Taxonomy" id="2025039"/>
    <lineage>
        <taxon>Bacteria</taxon>
        <taxon>Bacillati</taxon>
        <taxon>Bacillota</taxon>
        <taxon>Bacilli</taxon>
        <taxon>Lactobacillales</taxon>
        <taxon>Streptococcaceae</taxon>
        <taxon>Pseudolactococcus</taxon>
    </lineage>
</organism>
<dbReference type="EMBL" id="BEDT01000005">
    <property type="protein sequence ID" value="GAX48220.1"/>
    <property type="molecule type" value="Genomic_DNA"/>
</dbReference>
<proteinExistence type="predicted"/>
<dbReference type="RefSeq" id="WP_094785241.1">
    <property type="nucleotide sequence ID" value="NZ_BEDT01000005.1"/>
</dbReference>
<evidence type="ECO:0008006" key="4">
    <source>
        <dbReference type="Google" id="ProtNLM"/>
    </source>
</evidence>
<keyword evidence="3" id="KW-1185">Reference proteome</keyword>
<comment type="caution">
    <text evidence="2">The sequence shown here is derived from an EMBL/GenBank/DDBJ whole genome shotgun (WGS) entry which is preliminary data.</text>
</comment>
<dbReference type="OrthoDB" id="9781069at2"/>
<dbReference type="Pfam" id="PF05857">
    <property type="entry name" value="TraX"/>
    <property type="match status" value="1"/>
</dbReference>
<keyword evidence="1" id="KW-0472">Membrane</keyword>
<feature type="transmembrane region" description="Helical" evidence="1">
    <location>
        <begin position="96"/>
        <end position="115"/>
    </location>
</feature>
<feature type="transmembrane region" description="Helical" evidence="1">
    <location>
        <begin position="234"/>
        <end position="255"/>
    </location>
</feature>
<feature type="transmembrane region" description="Helical" evidence="1">
    <location>
        <begin position="189"/>
        <end position="205"/>
    </location>
</feature>
<dbReference type="AlphaFoldDB" id="A0A224XAC8"/>
<feature type="transmembrane region" description="Helical" evidence="1">
    <location>
        <begin position="37"/>
        <end position="55"/>
    </location>
</feature>
<feature type="transmembrane region" description="Helical" evidence="1">
    <location>
        <begin position="67"/>
        <end position="90"/>
    </location>
</feature>
<feature type="transmembrane region" description="Helical" evidence="1">
    <location>
        <begin position="127"/>
        <end position="146"/>
    </location>
</feature>
<keyword evidence="1" id="KW-0812">Transmembrane</keyword>
<name>A0A224XAC8_9LACT</name>
<sequence length="256" mass="29744">MSILKRGFTSFDLKLIGISLMVFDHVHQMFYFEGIPLWFTMLGRLVAPIFLFLSAEGFHYTRNRKKYMLNLLIGFWICQVLFMVIPGILPNPKVELINTIFGTLFLGLCAMWVYDGFFGKVKYIGKAVLGLLFLVVTPFVTLFVMASQDMPFIIKQIFIFFIPNVITVEGGPIFILLALLFHIFREKKLGAYLALALVSLFIFISNPHQEQWMMVFSLIPIILYNGQEGKKEKWLFYIFYPLHILVLYLVSTLFFL</sequence>